<dbReference type="Ensembl" id="ENSCCNT00000039104.1">
    <property type="protein sequence ID" value="ENSCCNP00000031091.1"/>
    <property type="gene ID" value="ENSCCNG00000029491.1"/>
</dbReference>
<organism evidence="1">
    <name type="scientific">Castor canadensis</name>
    <name type="common">American beaver</name>
    <dbReference type="NCBI Taxonomy" id="51338"/>
    <lineage>
        <taxon>Eukaryota</taxon>
        <taxon>Metazoa</taxon>
        <taxon>Chordata</taxon>
        <taxon>Craniata</taxon>
        <taxon>Vertebrata</taxon>
        <taxon>Euteleostomi</taxon>
        <taxon>Mammalia</taxon>
        <taxon>Eutheria</taxon>
        <taxon>Euarchontoglires</taxon>
        <taxon>Glires</taxon>
        <taxon>Rodentia</taxon>
        <taxon>Castorimorpha</taxon>
        <taxon>Castoridae</taxon>
        <taxon>Castor</taxon>
    </lineage>
</organism>
<proteinExistence type="predicted"/>
<evidence type="ECO:0000313" key="1">
    <source>
        <dbReference type="Ensembl" id="ENSCCNP00000031091.1"/>
    </source>
</evidence>
<dbReference type="AlphaFoldDB" id="A0A8C0XM84"/>
<reference evidence="1" key="1">
    <citation type="submission" date="2023-09" db="UniProtKB">
        <authorList>
            <consortium name="Ensembl"/>
        </authorList>
    </citation>
    <scope>IDENTIFICATION</scope>
</reference>
<protein>
    <submittedName>
        <fullName evidence="1">Uncharacterized protein</fullName>
    </submittedName>
</protein>
<sequence length="91" mass="9763">MALSKGLRLLARLEAAGDSSVLLEARGRGDCLLFEAGTVATLAPEEKEVIKGQYGKLTDAYGCLGELRLESGTVYQVCLQSRGWILVCSEN</sequence>
<gene>
    <name evidence="1" type="primary">Synj2</name>
</gene>
<name>A0A8C0XM84_CASCN</name>
<accession>A0A8C0XM84</accession>